<accession>A0A543CNC3</accession>
<keyword evidence="3" id="KW-1185">Reference proteome</keyword>
<evidence type="ECO:0000313" key="2">
    <source>
        <dbReference type="EMBL" id="TQL98583.1"/>
    </source>
</evidence>
<evidence type="ECO:0000259" key="1">
    <source>
        <dbReference type="PROSITE" id="PS51819"/>
    </source>
</evidence>
<dbReference type="Proteomes" id="UP000316096">
    <property type="component" value="Unassembled WGS sequence"/>
</dbReference>
<organism evidence="2 3">
    <name type="scientific">Actinoallomurus bryophytorum</name>
    <dbReference type="NCBI Taxonomy" id="1490222"/>
    <lineage>
        <taxon>Bacteria</taxon>
        <taxon>Bacillati</taxon>
        <taxon>Actinomycetota</taxon>
        <taxon>Actinomycetes</taxon>
        <taxon>Streptosporangiales</taxon>
        <taxon>Thermomonosporaceae</taxon>
        <taxon>Actinoallomurus</taxon>
    </lineage>
</organism>
<dbReference type="AlphaFoldDB" id="A0A543CNC3"/>
<dbReference type="RefSeq" id="WP_141957163.1">
    <property type="nucleotide sequence ID" value="NZ_VFOZ01000001.1"/>
</dbReference>
<name>A0A543CNC3_9ACTN</name>
<dbReference type="Pfam" id="PF00903">
    <property type="entry name" value="Glyoxalase"/>
    <property type="match status" value="1"/>
</dbReference>
<feature type="domain" description="VOC" evidence="1">
    <location>
        <begin position="2"/>
        <end position="130"/>
    </location>
</feature>
<gene>
    <name evidence="2" type="ORF">FB559_4210</name>
</gene>
<comment type="caution">
    <text evidence="2">The sequence shown here is derived from an EMBL/GenBank/DDBJ whole genome shotgun (WGS) entry which is preliminary data.</text>
</comment>
<dbReference type="OrthoDB" id="4265398at2"/>
<sequence>MRPVIVALPIADRQVSYRFYQDGLGWMAEGEPAEDGVPEPLRFALNEGMGIMLVPTGGFGWVIGDREVAPRGHSECVVNFDAGSDEGVDELMRRAHEAGAELVTKPGPQPWGYAGAFADPDGHVWMVTSGR</sequence>
<dbReference type="InterPro" id="IPR004360">
    <property type="entry name" value="Glyas_Fos-R_dOase_dom"/>
</dbReference>
<dbReference type="PANTHER" id="PTHR36503">
    <property type="entry name" value="BLR2520 PROTEIN"/>
    <property type="match status" value="1"/>
</dbReference>
<dbReference type="PANTHER" id="PTHR36503:SF1">
    <property type="entry name" value="BLR2520 PROTEIN"/>
    <property type="match status" value="1"/>
</dbReference>
<dbReference type="EMBL" id="VFOZ01000001">
    <property type="protein sequence ID" value="TQL98583.1"/>
    <property type="molecule type" value="Genomic_DNA"/>
</dbReference>
<dbReference type="Gene3D" id="3.10.180.10">
    <property type="entry name" value="2,3-Dihydroxybiphenyl 1,2-Dioxygenase, domain 1"/>
    <property type="match status" value="1"/>
</dbReference>
<protein>
    <recommendedName>
        <fullName evidence="1">VOC domain-containing protein</fullName>
    </recommendedName>
</protein>
<evidence type="ECO:0000313" key="3">
    <source>
        <dbReference type="Proteomes" id="UP000316096"/>
    </source>
</evidence>
<proteinExistence type="predicted"/>
<dbReference type="PROSITE" id="PS51819">
    <property type="entry name" value="VOC"/>
    <property type="match status" value="1"/>
</dbReference>
<dbReference type="SUPFAM" id="SSF54593">
    <property type="entry name" value="Glyoxalase/Bleomycin resistance protein/Dihydroxybiphenyl dioxygenase"/>
    <property type="match status" value="1"/>
</dbReference>
<dbReference type="InterPro" id="IPR037523">
    <property type="entry name" value="VOC_core"/>
</dbReference>
<reference evidence="2 3" key="1">
    <citation type="submission" date="2019-06" db="EMBL/GenBank/DDBJ databases">
        <title>Sequencing the genomes of 1000 actinobacteria strains.</title>
        <authorList>
            <person name="Klenk H.-P."/>
        </authorList>
    </citation>
    <scope>NUCLEOTIDE SEQUENCE [LARGE SCALE GENOMIC DNA]</scope>
    <source>
        <strain evidence="2 3">DSM 102200</strain>
    </source>
</reference>
<dbReference type="InterPro" id="IPR029068">
    <property type="entry name" value="Glyas_Bleomycin-R_OHBP_Dase"/>
</dbReference>